<organism evidence="1 2">
    <name type="scientific">Marivirga sericea</name>
    <dbReference type="NCBI Taxonomy" id="1028"/>
    <lineage>
        <taxon>Bacteria</taxon>
        <taxon>Pseudomonadati</taxon>
        <taxon>Bacteroidota</taxon>
        <taxon>Cytophagia</taxon>
        <taxon>Cytophagales</taxon>
        <taxon>Marivirgaceae</taxon>
        <taxon>Marivirga</taxon>
    </lineage>
</organism>
<name>A0A1X7IUS9_9BACT</name>
<accession>A0A1X7IUS9</accession>
<proteinExistence type="predicted"/>
<sequence>MNQRLNHIIIKFTQNDNIKSADQELGWVDYFATFLKTGLSYKLENEVTITYKNELDLITEEDFENADLIFYILSPAMVFSSNINQDSNELEQAFNFDIPLINSKIKKVFKAPVKIEELPLSLSTPTYYRFYDNSLINEENYETFEGWNQYQDNENYWQVFADVLLDTLSILDEEKIEIKNRVFISDKNKSYFHSRNRIKRELKAFSSEIFPDEDFSIEANYMADPEEFFMKKCDIAIHFPDEFIGLTSEKRKKAFDKLPEIKRLIWFSPAESKNPEKNAQYNELKVQLKPYPNIEAVESTIEELKEIIKENISKIKQKSTAEQQSTKDIIYVISDSKLKSESLKIIQNDERISKKFDFKLIDNVENVTDYRLLHYELLRKAEFFFILFFKKNIPWLNSMAAEIKKAPGFRNEKEILGKYILYNDNTILNEEKLQDFQLIEKDEPEQIIEIIKKLAV</sequence>
<evidence type="ECO:0000313" key="1">
    <source>
        <dbReference type="EMBL" id="SMG18306.1"/>
    </source>
</evidence>
<protein>
    <recommendedName>
        <fullName evidence="3">TIR domain-containing protein</fullName>
    </recommendedName>
</protein>
<reference evidence="2" key="1">
    <citation type="submission" date="2017-04" db="EMBL/GenBank/DDBJ databases">
        <authorList>
            <person name="Varghese N."/>
            <person name="Submissions S."/>
        </authorList>
    </citation>
    <scope>NUCLEOTIDE SEQUENCE [LARGE SCALE GENOMIC DNA]</scope>
    <source>
        <strain evidence="2">DSM 4125</strain>
    </source>
</reference>
<dbReference type="STRING" id="1028.SAMN05661096_01059"/>
<dbReference type="Proteomes" id="UP000193804">
    <property type="component" value="Unassembled WGS sequence"/>
</dbReference>
<evidence type="ECO:0000313" key="2">
    <source>
        <dbReference type="Proteomes" id="UP000193804"/>
    </source>
</evidence>
<dbReference type="RefSeq" id="WP_085516001.1">
    <property type="nucleotide sequence ID" value="NZ_FXAW01000001.1"/>
</dbReference>
<evidence type="ECO:0008006" key="3">
    <source>
        <dbReference type="Google" id="ProtNLM"/>
    </source>
</evidence>
<keyword evidence="2" id="KW-1185">Reference proteome</keyword>
<gene>
    <name evidence="1" type="ORF">SAMN05661096_01059</name>
</gene>
<dbReference type="AlphaFoldDB" id="A0A1X7IUS9"/>
<dbReference type="OrthoDB" id="783026at2"/>
<dbReference type="EMBL" id="FXAW01000001">
    <property type="protein sequence ID" value="SMG18306.1"/>
    <property type="molecule type" value="Genomic_DNA"/>
</dbReference>